<name>A0A813JMP7_POLGL</name>
<accession>A0A813JMP7</accession>
<evidence type="ECO:0000313" key="4">
    <source>
        <dbReference type="EMBL" id="CAE8680464.1"/>
    </source>
</evidence>
<dbReference type="EMBL" id="CAJNNW010025858">
    <property type="protein sequence ID" value="CAE8680464.1"/>
    <property type="molecule type" value="Genomic_DNA"/>
</dbReference>
<dbReference type="EMBL" id="CAJNNV010025259">
    <property type="protein sequence ID" value="CAE8613445.1"/>
    <property type="molecule type" value="Genomic_DNA"/>
</dbReference>
<sequence>MASTWRQRYMDTPEENRVKAKFKGKVRMLSIALNYEGTESPLNCTVDADRLTQMAARSGVKDIVKMYDDGSTDKFPCKEEIEQEIRDFAARCKPGDYFVLQYSGHGTTQDNPDEADGLDSLLCLRTREGEDEDWIDDDIAQIIADEFDPQVKVLLLADACCSGGVLDCDTKKTYGAGAVLFARSLAARTRSALQTLGTAEP</sequence>
<dbReference type="AlphaFoldDB" id="A0A813JMP7"/>
<dbReference type="GO" id="GO:0004197">
    <property type="term" value="F:cysteine-type endopeptidase activity"/>
    <property type="evidence" value="ECO:0007669"/>
    <property type="project" value="InterPro"/>
</dbReference>
<keyword evidence="6" id="KW-1185">Reference proteome</keyword>
<evidence type="ECO:0000259" key="2">
    <source>
        <dbReference type="Pfam" id="PF00656"/>
    </source>
</evidence>
<proteinExistence type="inferred from homology"/>
<dbReference type="Proteomes" id="UP000626109">
    <property type="component" value="Unassembled WGS sequence"/>
</dbReference>
<protein>
    <recommendedName>
        <fullName evidence="2">Peptidase C14 caspase domain-containing protein</fullName>
    </recommendedName>
</protein>
<feature type="domain" description="Peptidase C14 caspase" evidence="2">
    <location>
        <begin position="34"/>
        <end position="171"/>
    </location>
</feature>
<dbReference type="OrthoDB" id="427602at2759"/>
<gene>
    <name evidence="3" type="ORF">PGLA1383_LOCUS31212</name>
    <name evidence="4" type="ORF">PGLA2088_LOCUS21912</name>
</gene>
<dbReference type="Proteomes" id="UP000654075">
    <property type="component" value="Unassembled WGS sequence"/>
</dbReference>
<dbReference type="Pfam" id="PF00656">
    <property type="entry name" value="Peptidase_C14"/>
    <property type="match status" value="1"/>
</dbReference>
<evidence type="ECO:0000256" key="1">
    <source>
        <dbReference type="ARBA" id="ARBA00009005"/>
    </source>
</evidence>
<reference evidence="4" key="1">
    <citation type="submission" date="2021-02" db="EMBL/GenBank/DDBJ databases">
        <authorList>
            <person name="Dougan E. K."/>
            <person name="Rhodes N."/>
            <person name="Thang M."/>
            <person name="Chan C."/>
        </authorList>
    </citation>
    <scope>NUCLEOTIDE SEQUENCE</scope>
</reference>
<evidence type="ECO:0000313" key="3">
    <source>
        <dbReference type="EMBL" id="CAE8613445.1"/>
    </source>
</evidence>
<evidence type="ECO:0000313" key="5">
    <source>
        <dbReference type="Proteomes" id="UP000626109"/>
    </source>
</evidence>
<dbReference type="PANTHER" id="PTHR48104">
    <property type="entry name" value="METACASPASE-4"/>
    <property type="match status" value="1"/>
</dbReference>
<dbReference type="GO" id="GO:0005737">
    <property type="term" value="C:cytoplasm"/>
    <property type="evidence" value="ECO:0007669"/>
    <property type="project" value="TreeGrafter"/>
</dbReference>
<dbReference type="GO" id="GO:0006508">
    <property type="term" value="P:proteolysis"/>
    <property type="evidence" value="ECO:0007669"/>
    <property type="project" value="InterPro"/>
</dbReference>
<comment type="similarity">
    <text evidence="1">Belongs to the peptidase C14B family.</text>
</comment>
<comment type="caution">
    <text evidence="4">The sequence shown here is derived from an EMBL/GenBank/DDBJ whole genome shotgun (WGS) entry which is preliminary data.</text>
</comment>
<dbReference type="InterPro" id="IPR050452">
    <property type="entry name" value="Metacaspase"/>
</dbReference>
<dbReference type="Gene3D" id="3.40.50.12660">
    <property type="match status" value="1"/>
</dbReference>
<evidence type="ECO:0000313" key="6">
    <source>
        <dbReference type="Proteomes" id="UP000654075"/>
    </source>
</evidence>
<organism evidence="4 5">
    <name type="scientific">Polarella glacialis</name>
    <name type="common">Dinoflagellate</name>
    <dbReference type="NCBI Taxonomy" id="89957"/>
    <lineage>
        <taxon>Eukaryota</taxon>
        <taxon>Sar</taxon>
        <taxon>Alveolata</taxon>
        <taxon>Dinophyceae</taxon>
        <taxon>Suessiales</taxon>
        <taxon>Suessiaceae</taxon>
        <taxon>Polarella</taxon>
    </lineage>
</organism>
<dbReference type="InterPro" id="IPR011600">
    <property type="entry name" value="Pept_C14_caspase"/>
</dbReference>
<dbReference type="PANTHER" id="PTHR48104:SF30">
    <property type="entry name" value="METACASPASE-1"/>
    <property type="match status" value="1"/>
</dbReference>